<dbReference type="Pfam" id="PF12770">
    <property type="entry name" value="CHAT"/>
    <property type="match status" value="1"/>
</dbReference>
<dbReference type="PROSITE" id="PS50293">
    <property type="entry name" value="TPR_REGION"/>
    <property type="match status" value="2"/>
</dbReference>
<feature type="repeat" description="TPR" evidence="1">
    <location>
        <begin position="561"/>
        <end position="594"/>
    </location>
</feature>
<evidence type="ECO:0000313" key="4">
    <source>
        <dbReference type="Proteomes" id="UP001249851"/>
    </source>
</evidence>
<proteinExistence type="predicted"/>
<dbReference type="InterPro" id="IPR024983">
    <property type="entry name" value="CHAT_dom"/>
</dbReference>
<keyword evidence="1" id="KW-0802">TPR repeat</keyword>
<feature type="repeat" description="TPR" evidence="1">
    <location>
        <begin position="481"/>
        <end position="514"/>
    </location>
</feature>
<dbReference type="Gene3D" id="1.25.40.10">
    <property type="entry name" value="Tetratricopeptide repeat domain"/>
    <property type="match status" value="6"/>
</dbReference>
<feature type="repeat" description="TPR" evidence="1">
    <location>
        <begin position="841"/>
        <end position="874"/>
    </location>
</feature>
<feature type="repeat" description="TPR" evidence="1">
    <location>
        <begin position="361"/>
        <end position="394"/>
    </location>
</feature>
<keyword evidence="4" id="KW-1185">Reference proteome</keyword>
<dbReference type="InterPro" id="IPR011990">
    <property type="entry name" value="TPR-like_helical_dom_sf"/>
</dbReference>
<dbReference type="Pfam" id="PF13424">
    <property type="entry name" value="TPR_12"/>
    <property type="match status" value="9"/>
</dbReference>
<reference evidence="3" key="2">
    <citation type="journal article" date="2023" name="Science">
        <title>Genomic signatures of disease resistance in endangered staghorn corals.</title>
        <authorList>
            <person name="Vollmer S.V."/>
            <person name="Selwyn J.D."/>
            <person name="Despard B.A."/>
            <person name="Roesel C.L."/>
        </authorList>
    </citation>
    <scope>NUCLEOTIDE SEQUENCE</scope>
    <source>
        <strain evidence="3">K2</strain>
    </source>
</reference>
<dbReference type="InterPro" id="IPR019734">
    <property type="entry name" value="TPR_rpt"/>
</dbReference>
<dbReference type="SUPFAM" id="SSF48452">
    <property type="entry name" value="TPR-like"/>
    <property type="match status" value="4"/>
</dbReference>
<dbReference type="Proteomes" id="UP001249851">
    <property type="component" value="Unassembled WGS sequence"/>
</dbReference>
<protein>
    <submittedName>
        <fullName evidence="3">Tetratricopeptide repeat protein 28</fullName>
    </submittedName>
</protein>
<feature type="repeat" description="TPR" evidence="1">
    <location>
        <begin position="801"/>
        <end position="834"/>
    </location>
</feature>
<reference evidence="3" key="1">
    <citation type="journal article" date="2023" name="G3 (Bethesda)">
        <title>Whole genome assembly and annotation of the endangered Caribbean coral Acropora cervicornis.</title>
        <authorList>
            <person name="Selwyn J.D."/>
            <person name="Vollmer S.V."/>
        </authorList>
    </citation>
    <scope>NUCLEOTIDE SEQUENCE</scope>
    <source>
        <strain evidence="3">K2</strain>
    </source>
</reference>
<gene>
    <name evidence="3" type="ORF">P5673_010174</name>
</gene>
<dbReference type="PANTHER" id="PTHR10098">
    <property type="entry name" value="RAPSYN-RELATED"/>
    <property type="match status" value="1"/>
</dbReference>
<feature type="repeat" description="TPR" evidence="1">
    <location>
        <begin position="521"/>
        <end position="554"/>
    </location>
</feature>
<sequence length="1453" mass="162112">MISVAFKTQEPRTVLFTDDTKCYRAQRSPQDHLMLQYDLNGLVSWSYDWDLNFNPSKCDVLKISRKRNSAFRNYTIEANALSETNSVKDLGVVISSTLPWHSHVISTVATCNKIVGFLRRNTPNSLGIDLRRALYLSLVRSTLCYGSQVWAPQSSTRDLLLLERVQRRVSKYILAPGGACFADLSYRDRLIKLDLILVPIASRKQNRLAGFKKGHLATRTIEPLQNLSNIEIEIANWRGDMHINLGNADQSLYMCDFRKAIEFHEKLLEIAKEGGSRVVEGVAYGGLGNDYHSLGDFRKAIEYHEKLLEIAKEVDFRVGKEVAYGGLGNAYHSLGDFRKAIEYLEKHLEIAIKLGDRDGEGRAYGNLGKAYHSLGDFCKAIEYHEKHLEIVLEIGLRAREGIAYERLGNAYLSLGDFRKAIEYYEKDLEISTELGHRIGEGIAYGNLGNTYLLLGDFQKAMEYHEKHLEIATEVGHRVEEGKAYGNVGNVYLSLSDFRKAIEYHEKHLKIAIEVGNRVGEGNAYKGLGNANYSLSDFQKAIEYHEKHLEIATEVGHRVGEGKAYGNLGIAYQSLGDFRKAIEYHEKDLSIAMVVRDRVEEGRAFGNLGNAYQSLSDFRRAMEYHERDLEIALEVGHRVGEGSAYGSLGNAYQSLGDYRKAIEYHQKGLEIGIEVGDRVIEGSAYGCLGGDYQSLGDFRKAMKYHEKYLEIALEVGHRVQEGSAYGGLGNAYQSLGDFRKAIEYHQKHLEIAIKLGDRDGEERAYGGLGSAYCSLGNFQKAIEHHEKALKIAIKLGDRDGEGKAYGSLGNAYQSLGDFRKAIKYHQKDLKIAIEVGDRDGEGTAYGNLGIAYKSLDEIQKAIEYHEKGLKISIEVGNRVGEGQSCGNLGNAYNSLGDFRKAIEYHEKHLEIAIKVGDRDGEGSAYGNLGNDYNSLNDSRKANEYYEKNLAIAIEVGNRAGEGIAHHNIGRTYLSLGQFENALDKFVSAVEVFNTLRSFLKSEDDWKINFRELRDSTYRAIWGSLLAIGKIDEALFAAEQGRAQTLSDDLFVQYELALPSSAGIFDSKEIISQLLTELSIPIIFLATEGLLIIIWFLSRGKETAFRNQRLDASITGKDPIRILLEGSLEKIKPYDTERCEDRTFGREVCDECPSSREVCGEEVGKPPLPPSDNPFKPFYDAVIGPIEDLLGPEDDEVFIVSDGALCFIPWAAVIESIRIRIVPSLQSYQLISSVPEGYHKKTGALLVGNPCLNQLKNPLHALPCAQKEVEMIAAILNKKPLVGKQATKAEVMKRMSSVGLIHIAAHGDAVTGQIALSPNPGWTQFPKEEDYVLKMSDVQAANLRARLVVLSCCHSGRGRILKGEGVVGIARAFLAAGARSVLVTLWAIDDEGTMVFMKHFYQHLKEGKTASAAVQQSMKSLRESEQFSEMWYWAPFQLIGDDVMIEFDANDEVRQ</sequence>
<feature type="repeat" description="TPR" evidence="1">
    <location>
        <begin position="321"/>
        <end position="354"/>
    </location>
</feature>
<evidence type="ECO:0000259" key="2">
    <source>
        <dbReference type="Pfam" id="PF12770"/>
    </source>
</evidence>
<dbReference type="EMBL" id="JARQWQ010000018">
    <property type="protein sequence ID" value="KAK2565881.1"/>
    <property type="molecule type" value="Genomic_DNA"/>
</dbReference>
<feature type="repeat" description="TPR" evidence="1">
    <location>
        <begin position="761"/>
        <end position="794"/>
    </location>
</feature>
<feature type="repeat" description="TPR" evidence="1">
    <location>
        <begin position="441"/>
        <end position="474"/>
    </location>
</feature>
<dbReference type="PANTHER" id="PTHR10098:SF108">
    <property type="entry name" value="TETRATRICOPEPTIDE REPEAT PROTEIN 28"/>
    <property type="match status" value="1"/>
</dbReference>
<comment type="caution">
    <text evidence="3">The sequence shown here is derived from an EMBL/GenBank/DDBJ whole genome shotgun (WGS) entry which is preliminary data.</text>
</comment>
<feature type="repeat" description="TPR" evidence="1">
    <location>
        <begin position="401"/>
        <end position="434"/>
    </location>
</feature>
<evidence type="ECO:0000313" key="3">
    <source>
        <dbReference type="EMBL" id="KAK2565881.1"/>
    </source>
</evidence>
<dbReference type="SMART" id="SM00028">
    <property type="entry name" value="TPR"/>
    <property type="match status" value="19"/>
</dbReference>
<dbReference type="PROSITE" id="PS50005">
    <property type="entry name" value="TPR"/>
    <property type="match status" value="14"/>
</dbReference>
<feature type="repeat" description="TPR" evidence="1">
    <location>
        <begin position="641"/>
        <end position="674"/>
    </location>
</feature>
<evidence type="ECO:0000256" key="1">
    <source>
        <dbReference type="PROSITE-ProRule" id="PRU00339"/>
    </source>
</evidence>
<name>A0AAD9QRP1_ACRCE</name>
<feature type="repeat" description="TPR" evidence="1">
    <location>
        <begin position="721"/>
        <end position="754"/>
    </location>
</feature>
<feature type="repeat" description="TPR" evidence="1">
    <location>
        <begin position="961"/>
        <end position="994"/>
    </location>
</feature>
<organism evidence="3 4">
    <name type="scientific">Acropora cervicornis</name>
    <name type="common">Staghorn coral</name>
    <dbReference type="NCBI Taxonomy" id="6130"/>
    <lineage>
        <taxon>Eukaryota</taxon>
        <taxon>Metazoa</taxon>
        <taxon>Cnidaria</taxon>
        <taxon>Anthozoa</taxon>
        <taxon>Hexacorallia</taxon>
        <taxon>Scleractinia</taxon>
        <taxon>Astrocoeniina</taxon>
        <taxon>Acroporidae</taxon>
        <taxon>Acropora</taxon>
    </lineage>
</organism>
<accession>A0AAD9QRP1</accession>
<feature type="repeat" description="TPR" evidence="1">
    <location>
        <begin position="281"/>
        <end position="314"/>
    </location>
</feature>
<feature type="domain" description="CHAT" evidence="2">
    <location>
        <begin position="1177"/>
        <end position="1439"/>
    </location>
</feature>